<dbReference type="AlphaFoldDB" id="A0A9D2TEZ7"/>
<accession>A0A9D2TEZ7</accession>
<dbReference type="EMBL" id="DWWB01000072">
    <property type="protein sequence ID" value="HJC67464.1"/>
    <property type="molecule type" value="Genomic_DNA"/>
</dbReference>
<organism evidence="1 2">
    <name type="scientific">Candidatus Enterocloster excrementigallinarum</name>
    <dbReference type="NCBI Taxonomy" id="2838558"/>
    <lineage>
        <taxon>Bacteria</taxon>
        <taxon>Bacillati</taxon>
        <taxon>Bacillota</taxon>
        <taxon>Clostridia</taxon>
        <taxon>Lachnospirales</taxon>
        <taxon>Lachnospiraceae</taxon>
        <taxon>Enterocloster</taxon>
    </lineage>
</organism>
<comment type="caution">
    <text evidence="1">The sequence shown here is derived from an EMBL/GenBank/DDBJ whole genome shotgun (WGS) entry which is preliminary data.</text>
</comment>
<gene>
    <name evidence="1" type="ORF">H9931_12270</name>
</gene>
<dbReference type="Proteomes" id="UP000823863">
    <property type="component" value="Unassembled WGS sequence"/>
</dbReference>
<reference evidence="1" key="1">
    <citation type="journal article" date="2021" name="PeerJ">
        <title>Extensive microbial diversity within the chicken gut microbiome revealed by metagenomics and culture.</title>
        <authorList>
            <person name="Gilroy R."/>
            <person name="Ravi A."/>
            <person name="Getino M."/>
            <person name="Pursley I."/>
            <person name="Horton D.L."/>
            <person name="Alikhan N.F."/>
            <person name="Baker D."/>
            <person name="Gharbi K."/>
            <person name="Hall N."/>
            <person name="Watson M."/>
            <person name="Adriaenssens E.M."/>
            <person name="Foster-Nyarko E."/>
            <person name="Jarju S."/>
            <person name="Secka A."/>
            <person name="Antonio M."/>
            <person name="Oren A."/>
            <person name="Chaudhuri R.R."/>
            <person name="La Ragione R."/>
            <person name="Hildebrand F."/>
            <person name="Pallen M.J."/>
        </authorList>
    </citation>
    <scope>NUCLEOTIDE SEQUENCE</scope>
    <source>
        <strain evidence="1">CHK198-12963</strain>
    </source>
</reference>
<sequence length="140" mass="16007">MSQTDSYKLTDLDYLIGDHRLQMMKAALPFLSLPQQRALSLAVKFQELRRTYRLFSDEETASLGVCSLDAPPKTASPREMLKAIRPYGNPREREFIDIAQNLMDGQTPMEQLMRLLSPEQQSRLETIQLLMQTLQTMGSA</sequence>
<protein>
    <submittedName>
        <fullName evidence="1">Uncharacterized protein</fullName>
    </submittedName>
</protein>
<evidence type="ECO:0000313" key="1">
    <source>
        <dbReference type="EMBL" id="HJC67464.1"/>
    </source>
</evidence>
<name>A0A9D2TEZ7_9FIRM</name>
<evidence type="ECO:0000313" key="2">
    <source>
        <dbReference type="Proteomes" id="UP000823863"/>
    </source>
</evidence>
<reference evidence="1" key="2">
    <citation type="submission" date="2021-04" db="EMBL/GenBank/DDBJ databases">
        <authorList>
            <person name="Gilroy R."/>
        </authorList>
    </citation>
    <scope>NUCLEOTIDE SEQUENCE</scope>
    <source>
        <strain evidence="1">CHK198-12963</strain>
    </source>
</reference>
<proteinExistence type="predicted"/>